<dbReference type="PROSITE" id="PS51450">
    <property type="entry name" value="LRR"/>
    <property type="match status" value="1"/>
</dbReference>
<comment type="subcellular location">
    <subcellularLocation>
        <location evidence="1">Membrane</location>
        <topology evidence="1">Single-pass membrane protein</topology>
    </subcellularLocation>
</comment>
<evidence type="ECO:0000259" key="8">
    <source>
        <dbReference type="PROSITE" id="PS50002"/>
    </source>
</evidence>
<reference evidence="9 10" key="1">
    <citation type="journal article" date="2015" name="Genome Biol. Evol.">
        <title>Phylogenomic analyses indicate that early fungi evolved digesting cell walls of algal ancestors of land plants.</title>
        <authorList>
            <person name="Chang Y."/>
            <person name="Wang S."/>
            <person name="Sekimoto S."/>
            <person name="Aerts A.L."/>
            <person name="Choi C."/>
            <person name="Clum A."/>
            <person name="LaButti K.M."/>
            <person name="Lindquist E.A."/>
            <person name="Yee Ngan C."/>
            <person name="Ohm R.A."/>
            <person name="Salamov A.A."/>
            <person name="Grigoriev I.V."/>
            <person name="Spatafora J.W."/>
            <person name="Berbee M.L."/>
        </authorList>
    </citation>
    <scope>NUCLEOTIDE SEQUENCE [LARGE SCALE GENOMIC DNA]</scope>
    <source>
        <strain evidence="9 10">JEL478</strain>
    </source>
</reference>
<feature type="region of interest" description="Disordered" evidence="5">
    <location>
        <begin position="366"/>
        <end position="392"/>
    </location>
</feature>
<evidence type="ECO:0000256" key="2">
    <source>
        <dbReference type="ARBA" id="ARBA00022443"/>
    </source>
</evidence>
<keyword evidence="6" id="KW-0812">Transmembrane</keyword>
<proteinExistence type="predicted"/>
<keyword evidence="6" id="KW-0472">Membrane</keyword>
<evidence type="ECO:0000313" key="9">
    <source>
        <dbReference type="EMBL" id="KXS18534.1"/>
    </source>
</evidence>
<keyword evidence="10" id="KW-1185">Reference proteome</keyword>
<evidence type="ECO:0000256" key="5">
    <source>
        <dbReference type="SAM" id="MobiDB-lite"/>
    </source>
</evidence>
<evidence type="ECO:0000256" key="7">
    <source>
        <dbReference type="SAM" id="SignalP"/>
    </source>
</evidence>
<dbReference type="AlphaFoldDB" id="A0A139APG2"/>
<feature type="domain" description="SH3" evidence="8">
    <location>
        <begin position="489"/>
        <end position="550"/>
    </location>
</feature>
<keyword evidence="2 4" id="KW-0728">SH3 domain</keyword>
<keyword evidence="6" id="KW-1133">Transmembrane helix</keyword>
<feature type="chain" id="PRO_5007296347" evidence="7">
    <location>
        <begin position="23"/>
        <end position="573"/>
    </location>
</feature>
<dbReference type="InterPro" id="IPR051716">
    <property type="entry name" value="Plant_RL_S/T_kinase"/>
</dbReference>
<dbReference type="OrthoDB" id="1394818at2759"/>
<dbReference type="SUPFAM" id="SSF50044">
    <property type="entry name" value="SH3-domain"/>
    <property type="match status" value="1"/>
</dbReference>
<accession>A0A139APG2</accession>
<dbReference type="GO" id="GO:0016020">
    <property type="term" value="C:membrane"/>
    <property type="evidence" value="ECO:0007669"/>
    <property type="project" value="UniProtKB-SubCell"/>
</dbReference>
<dbReference type="PANTHER" id="PTHR48053">
    <property type="entry name" value="LEUCINE RICH REPEAT FAMILY PROTEIN, EXPRESSED"/>
    <property type="match status" value="1"/>
</dbReference>
<dbReference type="Gene3D" id="3.80.10.10">
    <property type="entry name" value="Ribonuclease Inhibitor"/>
    <property type="match status" value="2"/>
</dbReference>
<evidence type="ECO:0000256" key="1">
    <source>
        <dbReference type="ARBA" id="ARBA00004167"/>
    </source>
</evidence>
<evidence type="ECO:0000256" key="6">
    <source>
        <dbReference type="SAM" id="Phobius"/>
    </source>
</evidence>
<name>A0A139APG2_GONPJ</name>
<feature type="compositionally biased region" description="Low complexity" evidence="5">
    <location>
        <begin position="381"/>
        <end position="392"/>
    </location>
</feature>
<evidence type="ECO:0000256" key="3">
    <source>
        <dbReference type="ARBA" id="ARBA00022729"/>
    </source>
</evidence>
<feature type="region of interest" description="Disordered" evidence="5">
    <location>
        <begin position="546"/>
        <end position="573"/>
    </location>
</feature>
<dbReference type="SUPFAM" id="SSF52058">
    <property type="entry name" value="L domain-like"/>
    <property type="match status" value="1"/>
</dbReference>
<dbReference type="InterPro" id="IPR032675">
    <property type="entry name" value="LRR_dom_sf"/>
</dbReference>
<dbReference type="Proteomes" id="UP000070544">
    <property type="component" value="Unassembled WGS sequence"/>
</dbReference>
<dbReference type="PANTHER" id="PTHR48053:SF71">
    <property type="entry name" value="LEUCINE RICH REPEAT FAMILY PROTEIN, EXPRESSED"/>
    <property type="match status" value="1"/>
</dbReference>
<dbReference type="Pfam" id="PF00018">
    <property type="entry name" value="SH3_1"/>
    <property type="match status" value="1"/>
</dbReference>
<dbReference type="InterPro" id="IPR036028">
    <property type="entry name" value="SH3-like_dom_sf"/>
</dbReference>
<dbReference type="PROSITE" id="PS51257">
    <property type="entry name" value="PROKAR_LIPOPROTEIN"/>
    <property type="match status" value="1"/>
</dbReference>
<feature type="compositionally biased region" description="Low complexity" evidence="5">
    <location>
        <begin position="297"/>
        <end position="307"/>
    </location>
</feature>
<dbReference type="Gene3D" id="2.30.30.40">
    <property type="entry name" value="SH3 Domains"/>
    <property type="match status" value="1"/>
</dbReference>
<dbReference type="Pfam" id="PF00560">
    <property type="entry name" value="LRR_1"/>
    <property type="match status" value="2"/>
</dbReference>
<gene>
    <name evidence="9" type="ORF">M427DRAFT_132849</name>
</gene>
<sequence>MRVSLFWIAAITVSLVVGGCHGQTVTRSERDDCRPFELLFNQSVGSPPWKNGHCCGYYGGTFDQQIECEVEGLAAASDASNKVATGTETTANLILRVTAVSLVRAGLAGPISPSLGGLDRLRFLDLSGNALTGSIPPLDNLTVLETLAISQSRLQGPLPSLAKNTALITLRLDSNNLNASLPRSLTNLTLLQELNLASNNFSGLFPSLRRLTQLRTVDLHDNPSLSGPFPDISALVNLTFLDVSSTNLGGNLDGLLPSNLSTCVIEWANVTTGLYSCTGAVPAVCRPASTPQSICQSPTTSMARPRPSTTPPPPSYATTATPSPTATAQPASFNFIPLIAVAGSAIGVFGILGGTIVLCGAVGRASGAQTPPDPAADGKADSPSPSTPASAVASIARRVRFHIMEDMRSVSAESPDTFSLASDLSQELSRSPQISVFRASSLATATDSQSSDAYTPSPTVEWSAVGPHWAFLVLVGDIFEDARKVVMPSNTYPLVAVMDYTASASDEISLRRGEPVKVKVAYRDGWALSQNLRTLATGIVPLDHLAHGKPDAPLPNPPPRLESAPHPHHRTMS</sequence>
<evidence type="ECO:0000256" key="4">
    <source>
        <dbReference type="PROSITE-ProRule" id="PRU00192"/>
    </source>
</evidence>
<dbReference type="InterPro" id="IPR001611">
    <property type="entry name" value="Leu-rich_rpt"/>
</dbReference>
<organism evidence="9 10">
    <name type="scientific">Gonapodya prolifera (strain JEL478)</name>
    <name type="common">Monoblepharis prolifera</name>
    <dbReference type="NCBI Taxonomy" id="1344416"/>
    <lineage>
        <taxon>Eukaryota</taxon>
        <taxon>Fungi</taxon>
        <taxon>Fungi incertae sedis</taxon>
        <taxon>Chytridiomycota</taxon>
        <taxon>Chytridiomycota incertae sedis</taxon>
        <taxon>Monoblepharidomycetes</taxon>
        <taxon>Monoblepharidales</taxon>
        <taxon>Gonapodyaceae</taxon>
        <taxon>Gonapodya</taxon>
    </lineage>
</organism>
<feature type="signal peptide" evidence="7">
    <location>
        <begin position="1"/>
        <end position="22"/>
    </location>
</feature>
<keyword evidence="3 7" id="KW-0732">Signal</keyword>
<protein>
    <submittedName>
        <fullName evidence="9">L domain-like protein</fullName>
    </submittedName>
</protein>
<dbReference type="InterPro" id="IPR001452">
    <property type="entry name" value="SH3_domain"/>
</dbReference>
<evidence type="ECO:0000313" key="10">
    <source>
        <dbReference type="Proteomes" id="UP000070544"/>
    </source>
</evidence>
<dbReference type="PROSITE" id="PS50002">
    <property type="entry name" value="SH3"/>
    <property type="match status" value="1"/>
</dbReference>
<feature type="region of interest" description="Disordered" evidence="5">
    <location>
        <begin position="289"/>
        <end position="324"/>
    </location>
</feature>
<dbReference type="EMBL" id="KQ965742">
    <property type="protein sequence ID" value="KXS18534.1"/>
    <property type="molecule type" value="Genomic_DNA"/>
</dbReference>
<feature type="transmembrane region" description="Helical" evidence="6">
    <location>
        <begin position="335"/>
        <end position="362"/>
    </location>
</feature>